<comment type="caution">
    <text evidence="1">The sequence shown here is derived from an EMBL/GenBank/DDBJ whole genome shotgun (WGS) entry which is preliminary data.</text>
</comment>
<dbReference type="EMBL" id="CM047585">
    <property type="protein sequence ID" value="KAI9910293.1"/>
    <property type="molecule type" value="Genomic_DNA"/>
</dbReference>
<dbReference type="Proteomes" id="UP001163321">
    <property type="component" value="Chromosome 6"/>
</dbReference>
<gene>
    <name evidence="1" type="ORF">PsorP6_011177</name>
</gene>
<name>A0ACC0VX23_9STRA</name>
<evidence type="ECO:0000313" key="2">
    <source>
        <dbReference type="Proteomes" id="UP001163321"/>
    </source>
</evidence>
<protein>
    <submittedName>
        <fullName evidence="1">Uncharacterized protein</fullName>
    </submittedName>
</protein>
<reference evidence="1 2" key="1">
    <citation type="journal article" date="2022" name="bioRxiv">
        <title>The genome of the oomycete Peronosclerospora sorghi, a cosmopolitan pathogen of maize and sorghum, is inflated with dispersed pseudogenes.</title>
        <authorList>
            <person name="Fletcher K."/>
            <person name="Martin F."/>
            <person name="Isakeit T."/>
            <person name="Cavanaugh K."/>
            <person name="Magill C."/>
            <person name="Michelmore R."/>
        </authorList>
    </citation>
    <scope>NUCLEOTIDE SEQUENCE [LARGE SCALE GENOMIC DNA]</scope>
    <source>
        <strain evidence="1">P6</strain>
    </source>
</reference>
<sequence length="145" mass="16018">MCTREPAYSVSLPTLRRGSFKLSLEDVPADFGSLTLRTAAKSSSSSFLIASFDDMEIQFLVRQRASKSDFNCATHFSAKGPGMDMDEVLECHPVGVCSQMSSVRMRHCEKKLPLVYLSIETERHERASSTSSSIKGDGSDAYMFT</sequence>
<keyword evidence="2" id="KW-1185">Reference proteome</keyword>
<organism evidence="1 2">
    <name type="scientific">Peronosclerospora sorghi</name>
    <dbReference type="NCBI Taxonomy" id="230839"/>
    <lineage>
        <taxon>Eukaryota</taxon>
        <taxon>Sar</taxon>
        <taxon>Stramenopiles</taxon>
        <taxon>Oomycota</taxon>
        <taxon>Peronosporomycetes</taxon>
        <taxon>Peronosporales</taxon>
        <taxon>Peronosporaceae</taxon>
        <taxon>Peronosclerospora</taxon>
    </lineage>
</organism>
<evidence type="ECO:0000313" key="1">
    <source>
        <dbReference type="EMBL" id="KAI9910293.1"/>
    </source>
</evidence>
<proteinExistence type="predicted"/>
<accession>A0ACC0VX23</accession>